<feature type="transmembrane region" description="Helical" evidence="6">
    <location>
        <begin position="265"/>
        <end position="286"/>
    </location>
</feature>
<dbReference type="GO" id="GO:0005524">
    <property type="term" value="F:ATP binding"/>
    <property type="evidence" value="ECO:0007669"/>
    <property type="project" value="InterPro"/>
</dbReference>
<dbReference type="PROSITE" id="PS50893">
    <property type="entry name" value="ABC_TRANSPORTER_2"/>
    <property type="match status" value="1"/>
</dbReference>
<dbReference type="InParanoid" id="A0A0C3BRE6"/>
<evidence type="ECO:0000313" key="9">
    <source>
        <dbReference type="Proteomes" id="UP000054166"/>
    </source>
</evidence>
<dbReference type="Pfam" id="PF01061">
    <property type="entry name" value="ABC2_membrane"/>
    <property type="match status" value="1"/>
</dbReference>
<dbReference type="Proteomes" id="UP000054166">
    <property type="component" value="Unassembled WGS sequence"/>
</dbReference>
<dbReference type="PANTHER" id="PTHR48041:SF2">
    <property type="entry name" value="ATP-DEPENDENT PERMEASE-RELATED"/>
    <property type="match status" value="1"/>
</dbReference>
<dbReference type="InterPro" id="IPR036397">
    <property type="entry name" value="RNaseH_sf"/>
</dbReference>
<dbReference type="InterPro" id="IPR012337">
    <property type="entry name" value="RNaseH-like_sf"/>
</dbReference>
<dbReference type="InterPro" id="IPR013520">
    <property type="entry name" value="Ribonucl_H"/>
</dbReference>
<dbReference type="GO" id="GO:0016887">
    <property type="term" value="F:ATP hydrolysis activity"/>
    <property type="evidence" value="ECO:0007669"/>
    <property type="project" value="InterPro"/>
</dbReference>
<evidence type="ECO:0000256" key="6">
    <source>
        <dbReference type="SAM" id="Phobius"/>
    </source>
</evidence>
<dbReference type="AlphaFoldDB" id="A0A0C3BRE6"/>
<evidence type="ECO:0000256" key="1">
    <source>
        <dbReference type="ARBA" id="ARBA00004141"/>
    </source>
</evidence>
<reference evidence="9" key="2">
    <citation type="submission" date="2015-01" db="EMBL/GenBank/DDBJ databases">
        <title>Evolutionary Origins and Diversification of the Mycorrhizal Mutualists.</title>
        <authorList>
            <consortium name="DOE Joint Genome Institute"/>
            <consortium name="Mycorrhizal Genomics Consortium"/>
            <person name="Kohler A."/>
            <person name="Kuo A."/>
            <person name="Nagy L.G."/>
            <person name="Floudas D."/>
            <person name="Copeland A."/>
            <person name="Barry K.W."/>
            <person name="Cichocki N."/>
            <person name="Veneault-Fourrey C."/>
            <person name="LaButti K."/>
            <person name="Lindquist E.A."/>
            <person name="Lipzen A."/>
            <person name="Lundell T."/>
            <person name="Morin E."/>
            <person name="Murat C."/>
            <person name="Riley R."/>
            <person name="Ohm R."/>
            <person name="Sun H."/>
            <person name="Tunlid A."/>
            <person name="Henrissat B."/>
            <person name="Grigoriev I.V."/>
            <person name="Hibbett D.S."/>
            <person name="Martin F."/>
        </authorList>
    </citation>
    <scope>NUCLEOTIDE SEQUENCE [LARGE SCALE GENOMIC DNA]</scope>
    <source>
        <strain evidence="9">F 1598</strain>
    </source>
</reference>
<dbReference type="SMART" id="SM00479">
    <property type="entry name" value="EXOIII"/>
    <property type="match status" value="1"/>
</dbReference>
<keyword evidence="2" id="KW-0813">Transport</keyword>
<evidence type="ECO:0000256" key="5">
    <source>
        <dbReference type="ARBA" id="ARBA00023136"/>
    </source>
</evidence>
<dbReference type="InterPro" id="IPR013525">
    <property type="entry name" value="ABC2_TM"/>
</dbReference>
<dbReference type="HOGENOM" id="CLU_415668_0_0_1"/>
<dbReference type="GO" id="GO:0140359">
    <property type="term" value="F:ABC-type transporter activity"/>
    <property type="evidence" value="ECO:0007669"/>
    <property type="project" value="InterPro"/>
</dbReference>
<dbReference type="InterPro" id="IPR050352">
    <property type="entry name" value="ABCG_transporters"/>
</dbReference>
<gene>
    <name evidence="8" type="ORF">PILCRDRAFT_10074</name>
</gene>
<keyword evidence="3 6" id="KW-0812">Transmembrane</keyword>
<keyword evidence="4 6" id="KW-1133">Transmembrane helix</keyword>
<dbReference type="SUPFAM" id="SSF52540">
    <property type="entry name" value="P-loop containing nucleoside triphosphate hydrolases"/>
    <property type="match status" value="1"/>
</dbReference>
<organism evidence="8 9">
    <name type="scientific">Piloderma croceum (strain F 1598)</name>
    <dbReference type="NCBI Taxonomy" id="765440"/>
    <lineage>
        <taxon>Eukaryota</taxon>
        <taxon>Fungi</taxon>
        <taxon>Dikarya</taxon>
        <taxon>Basidiomycota</taxon>
        <taxon>Agaricomycotina</taxon>
        <taxon>Agaricomycetes</taxon>
        <taxon>Agaricomycetidae</taxon>
        <taxon>Atheliales</taxon>
        <taxon>Atheliaceae</taxon>
        <taxon>Piloderma</taxon>
    </lineage>
</organism>
<evidence type="ECO:0000256" key="3">
    <source>
        <dbReference type="ARBA" id="ARBA00022692"/>
    </source>
</evidence>
<dbReference type="GO" id="GO:0003676">
    <property type="term" value="F:nucleic acid binding"/>
    <property type="evidence" value="ECO:0007669"/>
    <property type="project" value="InterPro"/>
</dbReference>
<comment type="subcellular location">
    <subcellularLocation>
        <location evidence="1">Membrane</location>
        <topology evidence="1">Multi-pass membrane protein</topology>
    </subcellularLocation>
</comment>
<dbReference type="SUPFAM" id="SSF53098">
    <property type="entry name" value="Ribonuclease H-like"/>
    <property type="match status" value="1"/>
</dbReference>
<proteinExistence type="predicted"/>
<dbReference type="STRING" id="765440.A0A0C3BRE6"/>
<dbReference type="InterPro" id="IPR027417">
    <property type="entry name" value="P-loop_NTPase"/>
</dbReference>
<feature type="transmembrane region" description="Helical" evidence="6">
    <location>
        <begin position="237"/>
        <end position="259"/>
    </location>
</feature>
<dbReference type="Gene3D" id="3.40.50.300">
    <property type="entry name" value="P-loop containing nucleotide triphosphate hydrolases"/>
    <property type="match status" value="1"/>
</dbReference>
<dbReference type="InterPro" id="IPR003439">
    <property type="entry name" value="ABC_transporter-like_ATP-bd"/>
</dbReference>
<reference evidence="8 9" key="1">
    <citation type="submission" date="2014-04" db="EMBL/GenBank/DDBJ databases">
        <authorList>
            <consortium name="DOE Joint Genome Institute"/>
            <person name="Kuo A."/>
            <person name="Tarkka M."/>
            <person name="Buscot F."/>
            <person name="Kohler A."/>
            <person name="Nagy L.G."/>
            <person name="Floudas D."/>
            <person name="Copeland A."/>
            <person name="Barry K.W."/>
            <person name="Cichocki N."/>
            <person name="Veneault-Fourrey C."/>
            <person name="LaButti K."/>
            <person name="Lindquist E.A."/>
            <person name="Lipzen A."/>
            <person name="Lundell T."/>
            <person name="Morin E."/>
            <person name="Murat C."/>
            <person name="Sun H."/>
            <person name="Tunlid A."/>
            <person name="Henrissat B."/>
            <person name="Grigoriev I.V."/>
            <person name="Hibbett D.S."/>
            <person name="Martin F."/>
            <person name="Nordberg H.P."/>
            <person name="Cantor M.N."/>
            <person name="Hua S.X."/>
        </authorList>
    </citation>
    <scope>NUCLEOTIDE SEQUENCE [LARGE SCALE GENOMIC DNA]</scope>
    <source>
        <strain evidence="8 9">F 1598</strain>
    </source>
</reference>
<dbReference type="EMBL" id="KN833007">
    <property type="protein sequence ID" value="KIM79907.1"/>
    <property type="molecule type" value="Genomic_DNA"/>
</dbReference>
<dbReference type="GO" id="GO:0016020">
    <property type="term" value="C:membrane"/>
    <property type="evidence" value="ECO:0007669"/>
    <property type="project" value="UniProtKB-SubCell"/>
</dbReference>
<dbReference type="Gene3D" id="3.30.420.10">
    <property type="entry name" value="Ribonuclease H-like superfamily/Ribonuclease H"/>
    <property type="match status" value="1"/>
</dbReference>
<keyword evidence="5 6" id="KW-0472">Membrane</keyword>
<evidence type="ECO:0000256" key="4">
    <source>
        <dbReference type="ARBA" id="ARBA00022989"/>
    </source>
</evidence>
<dbReference type="Pfam" id="PF00005">
    <property type="entry name" value="ABC_tran"/>
    <property type="match status" value="1"/>
</dbReference>
<evidence type="ECO:0000313" key="8">
    <source>
        <dbReference type="EMBL" id="KIM79907.1"/>
    </source>
</evidence>
<feature type="domain" description="ABC transporter" evidence="7">
    <location>
        <begin position="2"/>
        <end position="236"/>
    </location>
</feature>
<name>A0A0C3BRE6_PILCF</name>
<dbReference type="OrthoDB" id="8191639at2759"/>
<keyword evidence="9" id="KW-1185">Reference proteome</keyword>
<sequence length="625" mass="69484">MVGKSCINFVKCHVPQPKLLTVLWWAGQTRSVGEIRLPDNEASKLMTDYPRHPRFHLRVRKPDQALVIASGTAKYTFDVLAQKRKRRIVNSTTLSVAKAAAGDSLEAKKFRTMETMNELGILGVKDSRIGDSGMRISGEKRRVSIACELVMSPSILFLDEPTSGLDAYNLFNVVESLATLARDCHRTVVFMIHQPRSNIVALFDQLVLLAQGKLVLFDILPLWLVPPLMFGRIVYGLVRLVPTVAAFCKFILTLILFNLTTPSVVLLFSIAFSGISIASLVGTLAMRFKCLALYGSLINRETVVPVFQWLHTISFFHAAFEALTVNELRYLQLKQVKYGVELDVPAATILSIFGLRVEILLQTISALSLTLCFSPNDLLLNTPSPRGAQAQRYGSHCPFIPSTMLAAGAESKALLQRLITGTLRPSEHKQPSQNVVAVDCQTIRVRDGEQYTLGLARVSIVDFNGVVLLDIFVSPTLPVVDYRTRVHEIRKHDLDNGQPFVDVKQLVEELFRGALVVGHSLEHHLDALAIKHPSQQLRDTAVLGARVQSGWTPSLKKLFASELQVTIQNDKRSSVEDARAAMAIYRMYQRDWNEPLCLSDAFNPVTRMISLFSKLGQSRAGTTVV</sequence>
<dbReference type="PANTHER" id="PTHR48041">
    <property type="entry name" value="ABC TRANSPORTER G FAMILY MEMBER 28"/>
    <property type="match status" value="1"/>
</dbReference>
<evidence type="ECO:0000259" key="7">
    <source>
        <dbReference type="PROSITE" id="PS50893"/>
    </source>
</evidence>
<accession>A0A0C3BRE6</accession>
<protein>
    <recommendedName>
        <fullName evidence="7">ABC transporter domain-containing protein</fullName>
    </recommendedName>
</protein>
<evidence type="ECO:0000256" key="2">
    <source>
        <dbReference type="ARBA" id="ARBA00022448"/>
    </source>
</evidence>